<dbReference type="PANTHER" id="PTHR23528">
    <property type="match status" value="1"/>
</dbReference>
<sequence length="409" mass="45538">MKLDYKKTFILGLGFFAISLTWPLYNYYIPLFLKTYIKSQFWINSIMTLDNILAITLIPVFGSLSDRTNTRFGRRMPYLLIGIPISAILFALLPQYSSFTSLMIILISFNLAMAIYRAPTVALMPDITPRPLRSKANGIINFMGGLASVLVLSVGAVLYDINKNLPFIATAILMFLALAMLYIFIKEPKNITVTTNEEQKIGLISSIKEIFVSKDKTALYILLAIFFWFVGYQGVEATFSNYSVHFLKIKESTGSIILSSFAAAFLVFAIPSGFIATKFGKKRTILVGVAGLFIVFGLLAIVRTTTSVFGMPYNVVMMLLFAIGGFFWACININSYPMVVETTTEEKVGTYTGIYYFFSSLAAILGPLIFGFFVDFLGFGSMFITAAVSFAIAFIFVFMIKSDTKTNRS</sequence>
<dbReference type="PANTHER" id="PTHR23528:SF1">
    <property type="entry name" value="MAJOR FACILITATOR SUPERFAMILY (MFS) PROFILE DOMAIN-CONTAINING PROTEIN"/>
    <property type="match status" value="1"/>
</dbReference>
<feature type="transmembrane region" description="Helical" evidence="5">
    <location>
        <begin position="76"/>
        <end position="93"/>
    </location>
</feature>
<evidence type="ECO:0000256" key="3">
    <source>
        <dbReference type="ARBA" id="ARBA00022989"/>
    </source>
</evidence>
<dbReference type="Pfam" id="PF07690">
    <property type="entry name" value="MFS_1"/>
    <property type="match status" value="2"/>
</dbReference>
<reference evidence="7 8" key="2">
    <citation type="journal article" date="2011" name="J. Bacteriol.">
        <title>Genome Sequence of Kosmotoga olearia Strain TBF 19.5.1, a Thermophilic Bacterium with a Wide Growth Temperature Range, Isolated from the Troll B Oil Platform in the North Sea.</title>
        <authorList>
            <person name="Swithers K.S."/>
            <person name="Dipippo J.L."/>
            <person name="Bruce D.C."/>
            <person name="Detter C."/>
            <person name="Tapia R."/>
            <person name="Han S."/>
            <person name="Goodwin L.A."/>
            <person name="Han J."/>
            <person name="Woyke T."/>
            <person name="Pitluck S."/>
            <person name="Pennacchio L."/>
            <person name="Nolan M."/>
            <person name="Mikhailova N."/>
            <person name="Land M.L."/>
            <person name="Nesbo C.L."/>
            <person name="Gogarten J.P."/>
            <person name="Noll K.M."/>
        </authorList>
    </citation>
    <scope>NUCLEOTIDE SEQUENCE [LARGE SCALE GENOMIC DNA]</scope>
    <source>
        <strain evidence="8">ATCC BAA-1733 / DSM 21960 / TBF 19.5.1</strain>
    </source>
</reference>
<dbReference type="EMBL" id="CP001634">
    <property type="protein sequence ID" value="ACR79747.1"/>
    <property type="molecule type" value="Genomic_DNA"/>
</dbReference>
<dbReference type="GO" id="GO:0016020">
    <property type="term" value="C:membrane"/>
    <property type="evidence" value="ECO:0007669"/>
    <property type="project" value="UniProtKB-SubCell"/>
</dbReference>
<feature type="transmembrane region" description="Helical" evidence="5">
    <location>
        <begin position="99"/>
        <end position="118"/>
    </location>
</feature>
<dbReference type="AlphaFoldDB" id="C5CHJ2"/>
<keyword evidence="2 5" id="KW-0812">Transmembrane</keyword>
<dbReference type="PRINTS" id="PR01035">
    <property type="entry name" value="TCRTETA"/>
</dbReference>
<feature type="transmembrane region" description="Helical" evidence="5">
    <location>
        <begin position="314"/>
        <end position="333"/>
    </location>
</feature>
<dbReference type="GO" id="GO:0022857">
    <property type="term" value="F:transmembrane transporter activity"/>
    <property type="evidence" value="ECO:0007669"/>
    <property type="project" value="InterPro"/>
</dbReference>
<evidence type="ECO:0000256" key="1">
    <source>
        <dbReference type="ARBA" id="ARBA00004141"/>
    </source>
</evidence>
<feature type="domain" description="Major facilitator superfamily (MFS) profile" evidence="6">
    <location>
        <begin position="7"/>
        <end position="405"/>
    </location>
</feature>
<dbReference type="eggNOG" id="COG2211">
    <property type="taxonomic scope" value="Bacteria"/>
</dbReference>
<feature type="transmembrane region" description="Helical" evidence="5">
    <location>
        <begin position="217"/>
        <end position="235"/>
    </location>
</feature>
<keyword evidence="8" id="KW-1185">Reference proteome</keyword>
<feature type="transmembrane region" description="Helical" evidence="5">
    <location>
        <begin position="379"/>
        <end position="400"/>
    </location>
</feature>
<feature type="transmembrane region" description="Helical" evidence="5">
    <location>
        <begin position="165"/>
        <end position="185"/>
    </location>
</feature>
<dbReference type="Proteomes" id="UP000002382">
    <property type="component" value="Chromosome"/>
</dbReference>
<comment type="subcellular location">
    <subcellularLocation>
        <location evidence="1">Membrane</location>
        <topology evidence="1">Multi-pass membrane protein</topology>
    </subcellularLocation>
</comment>
<evidence type="ECO:0000313" key="8">
    <source>
        <dbReference type="Proteomes" id="UP000002382"/>
    </source>
</evidence>
<dbReference type="InterPro" id="IPR001958">
    <property type="entry name" value="Tet-R_TetA/multi-R_MdtG-like"/>
</dbReference>
<feature type="transmembrane region" description="Helical" evidence="5">
    <location>
        <begin position="284"/>
        <end position="302"/>
    </location>
</feature>
<dbReference type="SUPFAM" id="SSF103473">
    <property type="entry name" value="MFS general substrate transporter"/>
    <property type="match status" value="1"/>
</dbReference>
<accession>C5CHJ2</accession>
<dbReference type="InterPro" id="IPR020846">
    <property type="entry name" value="MFS_dom"/>
</dbReference>
<evidence type="ECO:0000313" key="7">
    <source>
        <dbReference type="EMBL" id="ACR79747.1"/>
    </source>
</evidence>
<evidence type="ECO:0000256" key="2">
    <source>
        <dbReference type="ARBA" id="ARBA00022692"/>
    </source>
</evidence>
<keyword evidence="4 5" id="KW-0472">Membrane</keyword>
<evidence type="ECO:0000259" key="6">
    <source>
        <dbReference type="PROSITE" id="PS50850"/>
    </source>
</evidence>
<evidence type="ECO:0000256" key="5">
    <source>
        <dbReference type="SAM" id="Phobius"/>
    </source>
</evidence>
<feature type="transmembrane region" description="Helical" evidence="5">
    <location>
        <begin position="354"/>
        <end position="373"/>
    </location>
</feature>
<evidence type="ECO:0000256" key="4">
    <source>
        <dbReference type="ARBA" id="ARBA00023136"/>
    </source>
</evidence>
<dbReference type="PROSITE" id="PS50850">
    <property type="entry name" value="MFS"/>
    <property type="match status" value="1"/>
</dbReference>
<dbReference type="RefSeq" id="WP_015868408.1">
    <property type="nucleotide sequence ID" value="NC_012785.1"/>
</dbReference>
<protein>
    <submittedName>
        <fullName evidence="7">Major facilitator superfamily MFS_1</fullName>
    </submittedName>
</protein>
<dbReference type="OrthoDB" id="9764596at2"/>
<reference evidence="7 8" key="1">
    <citation type="submission" date="2009-06" db="EMBL/GenBank/DDBJ databases">
        <title>Complete sequence of Thermotogales bacterium TBF 19.5.1.</title>
        <authorList>
            <consortium name="US DOE Joint Genome Institute"/>
            <person name="Lucas S."/>
            <person name="Copeland A."/>
            <person name="Lapidus A."/>
            <person name="Glavina del Rio T."/>
            <person name="Tice H."/>
            <person name="Bruce D."/>
            <person name="Goodwin L."/>
            <person name="Pitluck S."/>
            <person name="Chertkov O."/>
            <person name="Brettin T."/>
            <person name="Detter J.C."/>
            <person name="Han C."/>
            <person name="Schmutz J."/>
            <person name="Larimer F."/>
            <person name="Land M."/>
            <person name="Hauser L."/>
            <person name="Kyrpides N."/>
            <person name="Ovchinnikova G."/>
            <person name="Noll K."/>
        </authorList>
    </citation>
    <scope>NUCLEOTIDE SEQUENCE [LARGE SCALE GENOMIC DNA]</scope>
    <source>
        <strain evidence="8">ATCC BAA-1733 / DSM 21960 / TBF 19.5.1</strain>
    </source>
</reference>
<gene>
    <name evidence="7" type="ordered locus">Kole_1041</name>
</gene>
<dbReference type="HOGENOM" id="CLU_038661_0_0_0"/>
<name>C5CHJ2_KOSOT</name>
<feature type="transmembrane region" description="Helical" evidence="5">
    <location>
        <begin position="255"/>
        <end position="277"/>
    </location>
</feature>
<feature type="transmembrane region" description="Helical" evidence="5">
    <location>
        <begin position="139"/>
        <end position="159"/>
    </location>
</feature>
<feature type="transmembrane region" description="Helical" evidence="5">
    <location>
        <begin position="9"/>
        <end position="29"/>
    </location>
</feature>
<dbReference type="InterPro" id="IPR036259">
    <property type="entry name" value="MFS_trans_sf"/>
</dbReference>
<proteinExistence type="predicted"/>
<dbReference type="STRING" id="521045.Kole_1041"/>
<dbReference type="InterPro" id="IPR011701">
    <property type="entry name" value="MFS"/>
</dbReference>
<dbReference type="KEGG" id="kol:Kole_1041"/>
<keyword evidence="3 5" id="KW-1133">Transmembrane helix</keyword>
<feature type="transmembrane region" description="Helical" evidence="5">
    <location>
        <begin position="41"/>
        <end position="64"/>
    </location>
</feature>
<organism evidence="7 8">
    <name type="scientific">Kosmotoga olearia (strain ATCC BAA-1733 / DSM 21960 / TBF 19.5.1)</name>
    <dbReference type="NCBI Taxonomy" id="521045"/>
    <lineage>
        <taxon>Bacteria</taxon>
        <taxon>Thermotogati</taxon>
        <taxon>Thermotogota</taxon>
        <taxon>Thermotogae</taxon>
        <taxon>Kosmotogales</taxon>
        <taxon>Kosmotogaceae</taxon>
        <taxon>Kosmotoga</taxon>
    </lineage>
</organism>
<dbReference type="Gene3D" id="1.20.1250.20">
    <property type="entry name" value="MFS general substrate transporter like domains"/>
    <property type="match status" value="2"/>
</dbReference>